<evidence type="ECO:0000259" key="7">
    <source>
        <dbReference type="PROSITE" id="PS51330"/>
    </source>
</evidence>
<sequence>MTADDSGEADAGRPDAGDVEYVLVAAVANNGVIGRDGGMPWHLPEDMEHFKRTTTGHPVVLGRKTYENVVEALGEPFPGRTSVVLSTQNLDLPDGAVPANSVEEATARTESAAAEMGVETAYVVGGAAVYEAFLPRADRMVLTELRDDYKGETTFPEFDESRWEEVERDEREAFDFVTYERADRSDRTDGGDDR</sequence>
<dbReference type="AlphaFoldDB" id="A0ABD5U1F7"/>
<organism evidence="8 9">
    <name type="scientific">Halopelagius fulvigenes</name>
    <dbReference type="NCBI Taxonomy" id="1198324"/>
    <lineage>
        <taxon>Archaea</taxon>
        <taxon>Methanobacteriati</taxon>
        <taxon>Methanobacteriota</taxon>
        <taxon>Stenosarchaea group</taxon>
        <taxon>Halobacteria</taxon>
        <taxon>Halobacteriales</taxon>
        <taxon>Haloferacaceae</taxon>
    </lineage>
</organism>
<protein>
    <recommendedName>
        <fullName evidence="2">dihydrofolate reductase</fullName>
        <ecNumber evidence="2">1.5.1.3</ecNumber>
    </recommendedName>
</protein>
<dbReference type="Gene3D" id="3.40.430.10">
    <property type="entry name" value="Dihydrofolate Reductase, subunit A"/>
    <property type="match status" value="1"/>
</dbReference>
<dbReference type="GO" id="GO:0006730">
    <property type="term" value="P:one-carbon metabolic process"/>
    <property type="evidence" value="ECO:0007669"/>
    <property type="project" value="UniProtKB-KW"/>
</dbReference>
<dbReference type="PANTHER" id="PTHR48069:SF3">
    <property type="entry name" value="DIHYDROFOLATE REDUCTASE"/>
    <property type="match status" value="1"/>
</dbReference>
<evidence type="ECO:0000256" key="1">
    <source>
        <dbReference type="ARBA" id="ARBA00004903"/>
    </source>
</evidence>
<dbReference type="InterPro" id="IPR001796">
    <property type="entry name" value="DHFR_dom"/>
</dbReference>
<evidence type="ECO:0000313" key="8">
    <source>
        <dbReference type="EMBL" id="MFC6824890.1"/>
    </source>
</evidence>
<feature type="domain" description="DHFR" evidence="7">
    <location>
        <begin position="20"/>
        <end position="194"/>
    </location>
</feature>
<dbReference type="Pfam" id="PF00186">
    <property type="entry name" value="DHFR_1"/>
    <property type="match status" value="1"/>
</dbReference>
<dbReference type="Proteomes" id="UP001596408">
    <property type="component" value="Unassembled WGS sequence"/>
</dbReference>
<keyword evidence="3" id="KW-0554">One-carbon metabolism</keyword>
<dbReference type="PROSITE" id="PS51330">
    <property type="entry name" value="DHFR_2"/>
    <property type="match status" value="1"/>
</dbReference>
<evidence type="ECO:0000313" key="9">
    <source>
        <dbReference type="Proteomes" id="UP001596408"/>
    </source>
</evidence>
<dbReference type="GO" id="GO:0004146">
    <property type="term" value="F:dihydrofolate reductase activity"/>
    <property type="evidence" value="ECO:0007669"/>
    <property type="project" value="UniProtKB-EC"/>
</dbReference>
<gene>
    <name evidence="8" type="ORF">ACFQEV_07765</name>
</gene>
<dbReference type="EC" id="1.5.1.3" evidence="2"/>
<dbReference type="PRINTS" id="PR00070">
    <property type="entry name" value="DHFR"/>
</dbReference>
<evidence type="ECO:0000256" key="2">
    <source>
        <dbReference type="ARBA" id="ARBA00012856"/>
    </source>
</evidence>
<keyword evidence="9" id="KW-1185">Reference proteome</keyword>
<dbReference type="InterPro" id="IPR017925">
    <property type="entry name" value="DHFR_CS"/>
</dbReference>
<keyword evidence="4" id="KW-0521">NADP</keyword>
<dbReference type="RefSeq" id="WP_379694409.1">
    <property type="nucleotide sequence ID" value="NZ_JBHSXH010000009.1"/>
</dbReference>
<comment type="caution">
    <text evidence="8">The sequence shown here is derived from an EMBL/GenBank/DDBJ whole genome shotgun (WGS) entry which is preliminary data.</text>
</comment>
<proteinExistence type="inferred from homology"/>
<accession>A0ABD5U1F7</accession>
<evidence type="ECO:0000256" key="6">
    <source>
        <dbReference type="RuleBase" id="RU004474"/>
    </source>
</evidence>
<comment type="pathway">
    <text evidence="1">Cofactor biosynthesis; tetrahydrofolate biosynthesis; 5,6,7,8-tetrahydrofolate from 7,8-dihydrofolate: step 1/1.</text>
</comment>
<name>A0ABD5U1F7_9EURY</name>
<dbReference type="SUPFAM" id="SSF53597">
    <property type="entry name" value="Dihydrofolate reductase-like"/>
    <property type="match status" value="1"/>
</dbReference>
<dbReference type="EMBL" id="JBHSXH010000009">
    <property type="protein sequence ID" value="MFC6824890.1"/>
    <property type="molecule type" value="Genomic_DNA"/>
</dbReference>
<dbReference type="InterPro" id="IPR024072">
    <property type="entry name" value="DHFR-like_dom_sf"/>
</dbReference>
<dbReference type="CDD" id="cd00209">
    <property type="entry name" value="DHFR"/>
    <property type="match status" value="1"/>
</dbReference>
<reference evidence="8 9" key="1">
    <citation type="journal article" date="2019" name="Int. J. Syst. Evol. Microbiol.">
        <title>The Global Catalogue of Microorganisms (GCM) 10K type strain sequencing project: providing services to taxonomists for standard genome sequencing and annotation.</title>
        <authorList>
            <consortium name="The Broad Institute Genomics Platform"/>
            <consortium name="The Broad Institute Genome Sequencing Center for Infectious Disease"/>
            <person name="Wu L."/>
            <person name="Ma J."/>
        </authorList>
    </citation>
    <scope>NUCLEOTIDE SEQUENCE [LARGE SCALE GENOMIC DNA]</scope>
    <source>
        <strain evidence="8 9">YIM 94188</strain>
    </source>
</reference>
<evidence type="ECO:0000256" key="3">
    <source>
        <dbReference type="ARBA" id="ARBA00022563"/>
    </source>
</evidence>
<dbReference type="PROSITE" id="PS00075">
    <property type="entry name" value="DHFR_1"/>
    <property type="match status" value="1"/>
</dbReference>
<dbReference type="InterPro" id="IPR012259">
    <property type="entry name" value="DHFR"/>
</dbReference>
<keyword evidence="5 8" id="KW-0560">Oxidoreductase</keyword>
<comment type="similarity">
    <text evidence="6">Belongs to the dihydrofolate reductase family.</text>
</comment>
<dbReference type="PIRSF" id="PIRSF000194">
    <property type="entry name" value="DHFR"/>
    <property type="match status" value="1"/>
</dbReference>
<evidence type="ECO:0000256" key="5">
    <source>
        <dbReference type="ARBA" id="ARBA00023002"/>
    </source>
</evidence>
<dbReference type="PANTHER" id="PTHR48069">
    <property type="entry name" value="DIHYDROFOLATE REDUCTASE"/>
    <property type="match status" value="1"/>
</dbReference>
<evidence type="ECO:0000256" key="4">
    <source>
        <dbReference type="ARBA" id="ARBA00022857"/>
    </source>
</evidence>